<dbReference type="AlphaFoldDB" id="G0MDN7"/>
<evidence type="ECO:0000313" key="2">
    <source>
        <dbReference type="Proteomes" id="UP000008068"/>
    </source>
</evidence>
<dbReference type="HOGENOM" id="CLU_3175863_0_0_1"/>
<protein>
    <submittedName>
        <fullName evidence="1">Uncharacterized protein</fullName>
    </submittedName>
</protein>
<reference evidence="2" key="1">
    <citation type="submission" date="2011-07" db="EMBL/GenBank/DDBJ databases">
        <authorList>
            <consortium name="Caenorhabditis brenneri Sequencing and Analysis Consortium"/>
            <person name="Wilson R.K."/>
        </authorList>
    </citation>
    <scope>NUCLEOTIDE SEQUENCE [LARGE SCALE GENOMIC DNA]</scope>
    <source>
        <strain evidence="2">PB2801</strain>
    </source>
</reference>
<proteinExistence type="predicted"/>
<accession>G0MDN7</accession>
<dbReference type="EMBL" id="GL379790">
    <property type="protein sequence ID" value="EGT49574.1"/>
    <property type="molecule type" value="Genomic_DNA"/>
</dbReference>
<dbReference type="InParanoid" id="G0MDN7"/>
<organism evidence="2">
    <name type="scientific">Caenorhabditis brenneri</name>
    <name type="common">Nematode worm</name>
    <dbReference type="NCBI Taxonomy" id="135651"/>
    <lineage>
        <taxon>Eukaryota</taxon>
        <taxon>Metazoa</taxon>
        <taxon>Ecdysozoa</taxon>
        <taxon>Nematoda</taxon>
        <taxon>Chromadorea</taxon>
        <taxon>Rhabditida</taxon>
        <taxon>Rhabditina</taxon>
        <taxon>Rhabditomorpha</taxon>
        <taxon>Rhabditoidea</taxon>
        <taxon>Rhabditidae</taxon>
        <taxon>Peloderinae</taxon>
        <taxon>Caenorhabditis</taxon>
    </lineage>
</organism>
<sequence>MYYNCNIINSNGNANKLKAFDVKWNFLIDFLQGLRAGAYNTSQNWVC</sequence>
<dbReference type="Proteomes" id="UP000008068">
    <property type="component" value="Unassembled WGS sequence"/>
</dbReference>
<name>G0MDN7_CAEBE</name>
<gene>
    <name evidence="1" type="ORF">CAEBREN_25586</name>
</gene>
<evidence type="ECO:0000313" key="1">
    <source>
        <dbReference type="EMBL" id="EGT49574.1"/>
    </source>
</evidence>
<keyword evidence="2" id="KW-1185">Reference proteome</keyword>